<organism evidence="12 13">
    <name type="scientific">Ancylobacter mangrovi</name>
    <dbReference type="NCBI Taxonomy" id="2972472"/>
    <lineage>
        <taxon>Bacteria</taxon>
        <taxon>Pseudomonadati</taxon>
        <taxon>Pseudomonadota</taxon>
        <taxon>Alphaproteobacteria</taxon>
        <taxon>Hyphomicrobiales</taxon>
        <taxon>Xanthobacteraceae</taxon>
        <taxon>Ancylobacter</taxon>
    </lineage>
</organism>
<gene>
    <name evidence="12" type="ORF">NVS89_05355</name>
</gene>
<keyword evidence="4" id="KW-1003">Cell membrane</keyword>
<evidence type="ECO:0000256" key="8">
    <source>
        <dbReference type="ARBA" id="ARBA00023047"/>
    </source>
</evidence>
<keyword evidence="3" id="KW-0813">Transport</keyword>
<keyword evidence="13" id="KW-1185">Reference proteome</keyword>
<comment type="subcellular location">
    <subcellularLocation>
        <location evidence="1">Cell membrane</location>
        <topology evidence="1">Multi-pass membrane protein</topology>
    </subcellularLocation>
</comment>
<proteinExistence type="inferred from homology"/>
<evidence type="ECO:0000256" key="6">
    <source>
        <dbReference type="ARBA" id="ARBA00022692"/>
    </source>
</evidence>
<comment type="caution">
    <text evidence="12">The sequence shown here is derived from an EMBL/GenBank/DDBJ whole genome shotgun (WGS) entry which is preliminary data.</text>
</comment>
<evidence type="ECO:0000256" key="3">
    <source>
        <dbReference type="ARBA" id="ARBA00022448"/>
    </source>
</evidence>
<accession>A0A9X2P9H6</accession>
<keyword evidence="7 10" id="KW-1133">Transmembrane helix</keyword>
<dbReference type="GO" id="GO:0140359">
    <property type="term" value="F:ABC-type transporter activity"/>
    <property type="evidence" value="ECO:0007669"/>
    <property type="project" value="InterPro"/>
</dbReference>
<dbReference type="PRINTS" id="PR00164">
    <property type="entry name" value="ABC2TRNSPORT"/>
</dbReference>
<dbReference type="PANTHER" id="PTHR30413">
    <property type="entry name" value="INNER MEMBRANE TRANSPORT PERMEASE"/>
    <property type="match status" value="1"/>
</dbReference>
<keyword evidence="6 10" id="KW-0812">Transmembrane</keyword>
<evidence type="ECO:0000313" key="13">
    <source>
        <dbReference type="Proteomes" id="UP001151088"/>
    </source>
</evidence>
<dbReference type="GO" id="GO:0015774">
    <property type="term" value="P:polysaccharide transport"/>
    <property type="evidence" value="ECO:0007669"/>
    <property type="project" value="UniProtKB-KW"/>
</dbReference>
<name>A0A9X2P9H6_9HYPH</name>
<dbReference type="RefSeq" id="WP_258731479.1">
    <property type="nucleotide sequence ID" value="NZ_JANTHY010000001.1"/>
</dbReference>
<feature type="transmembrane region" description="Helical" evidence="10">
    <location>
        <begin position="128"/>
        <end position="148"/>
    </location>
</feature>
<dbReference type="Proteomes" id="UP001151088">
    <property type="component" value="Unassembled WGS sequence"/>
</dbReference>
<evidence type="ECO:0000313" key="12">
    <source>
        <dbReference type="EMBL" id="MCS0494516.1"/>
    </source>
</evidence>
<dbReference type="AlphaFoldDB" id="A0A9X2P9H6"/>
<keyword evidence="9 10" id="KW-0472">Membrane</keyword>
<evidence type="ECO:0000256" key="1">
    <source>
        <dbReference type="ARBA" id="ARBA00004651"/>
    </source>
</evidence>
<dbReference type="InterPro" id="IPR000412">
    <property type="entry name" value="ABC_2_transport"/>
</dbReference>
<feature type="domain" description="ABC-2 type transporter transmembrane" evidence="11">
    <location>
        <begin position="31"/>
        <end position="239"/>
    </location>
</feature>
<evidence type="ECO:0000256" key="7">
    <source>
        <dbReference type="ARBA" id="ARBA00022989"/>
    </source>
</evidence>
<feature type="transmembrane region" description="Helical" evidence="10">
    <location>
        <begin position="160"/>
        <end position="182"/>
    </location>
</feature>
<feature type="transmembrane region" description="Helical" evidence="10">
    <location>
        <begin position="251"/>
        <end position="270"/>
    </location>
</feature>
<evidence type="ECO:0000256" key="2">
    <source>
        <dbReference type="ARBA" id="ARBA00007783"/>
    </source>
</evidence>
<evidence type="ECO:0000259" key="11">
    <source>
        <dbReference type="Pfam" id="PF01061"/>
    </source>
</evidence>
<keyword evidence="5" id="KW-0762">Sugar transport</keyword>
<evidence type="ECO:0000256" key="5">
    <source>
        <dbReference type="ARBA" id="ARBA00022597"/>
    </source>
</evidence>
<sequence length="275" mass="30428">MSLTPPFDDAPRRGFGPVRLAEGLRTQGRVVIALMLREMRLRSVHSRLSYLLALLEPILQLTMMMGIFTIIGRRPDFGTSLLLFLGTGILPFFLFTHVSGRTTGAIRASGLVRALALVQPLDIMLARALLETATLLIVAIMLFTFIYATGVKEALPIRPMLAIEGFAATALLAIGVGLINGVIGAFFRLWALIYGVLSRSLIFLSGVFFVPDFMPPPIRYVLSWNPLLHGLEWFRSGFYLTYPTLTLDKGYLIQCAVICLLLGLAAERVFRARLI</sequence>
<feature type="transmembrane region" description="Helical" evidence="10">
    <location>
        <begin position="189"/>
        <end position="210"/>
    </location>
</feature>
<evidence type="ECO:0000256" key="10">
    <source>
        <dbReference type="SAM" id="Phobius"/>
    </source>
</evidence>
<dbReference type="EMBL" id="JANTHZ010000001">
    <property type="protein sequence ID" value="MCS0494516.1"/>
    <property type="molecule type" value="Genomic_DNA"/>
</dbReference>
<keyword evidence="8" id="KW-0625">Polysaccharide transport</keyword>
<dbReference type="GO" id="GO:0043190">
    <property type="term" value="C:ATP-binding cassette (ABC) transporter complex"/>
    <property type="evidence" value="ECO:0007669"/>
    <property type="project" value="InterPro"/>
</dbReference>
<reference evidence="12" key="1">
    <citation type="submission" date="2022-08" db="EMBL/GenBank/DDBJ databases">
        <authorList>
            <person name="Li F."/>
        </authorList>
    </citation>
    <scope>NUCLEOTIDE SEQUENCE</scope>
    <source>
        <strain evidence="12">MQZ15Z-1</strain>
    </source>
</reference>
<protein>
    <submittedName>
        <fullName evidence="12">ABC transporter permease</fullName>
    </submittedName>
</protein>
<evidence type="ECO:0000256" key="4">
    <source>
        <dbReference type="ARBA" id="ARBA00022475"/>
    </source>
</evidence>
<evidence type="ECO:0000256" key="9">
    <source>
        <dbReference type="ARBA" id="ARBA00023136"/>
    </source>
</evidence>
<dbReference type="Pfam" id="PF01061">
    <property type="entry name" value="ABC2_membrane"/>
    <property type="match status" value="1"/>
</dbReference>
<feature type="transmembrane region" description="Helical" evidence="10">
    <location>
        <begin position="48"/>
        <end position="71"/>
    </location>
</feature>
<dbReference type="PANTHER" id="PTHR30413:SF10">
    <property type="entry name" value="CAPSULE POLYSACCHARIDE EXPORT INNER-MEMBRANE PROTEIN CTRC"/>
    <property type="match status" value="1"/>
</dbReference>
<dbReference type="GO" id="GO:0015920">
    <property type="term" value="P:lipopolysaccharide transport"/>
    <property type="evidence" value="ECO:0007669"/>
    <property type="project" value="TreeGrafter"/>
</dbReference>
<comment type="similarity">
    <text evidence="2">Belongs to the ABC-2 integral membrane protein family.</text>
</comment>
<dbReference type="InterPro" id="IPR013525">
    <property type="entry name" value="ABC2_TM"/>
</dbReference>
<feature type="transmembrane region" description="Helical" evidence="10">
    <location>
        <begin position="77"/>
        <end position="98"/>
    </location>
</feature>